<dbReference type="SUPFAM" id="SSF56854">
    <property type="entry name" value="Bcl-2 inhibitors of programmed cell death"/>
    <property type="match status" value="1"/>
</dbReference>
<dbReference type="InterPro" id="IPR046371">
    <property type="entry name" value="Bcl-2_BH1-3"/>
</dbReference>
<evidence type="ECO:0000256" key="4">
    <source>
        <dbReference type="SAM" id="Phobius"/>
    </source>
</evidence>
<evidence type="ECO:0000313" key="6">
    <source>
        <dbReference type="EMBL" id="QDF82319.1"/>
    </source>
</evidence>
<feature type="compositionally biased region" description="Basic and acidic residues" evidence="3">
    <location>
        <begin position="220"/>
        <end position="229"/>
    </location>
</feature>
<dbReference type="InterPro" id="IPR026298">
    <property type="entry name" value="Bcl-2_fam"/>
</dbReference>
<feature type="transmembrane region" description="Helical" evidence="4">
    <location>
        <begin position="475"/>
        <end position="497"/>
    </location>
</feature>
<dbReference type="GO" id="GO:0051400">
    <property type="term" value="F:BH domain binding"/>
    <property type="evidence" value="ECO:0007669"/>
    <property type="project" value="TreeGrafter"/>
</dbReference>
<feature type="compositionally biased region" description="Low complexity" evidence="3">
    <location>
        <begin position="47"/>
        <end position="62"/>
    </location>
</feature>
<dbReference type="PRINTS" id="PR01862">
    <property type="entry name" value="BCL2FAMILY"/>
</dbReference>
<organism evidence="6">
    <name type="scientific">Portunus trituberculatus</name>
    <name type="common">Swimming crab</name>
    <name type="synonym">Neptunus trituberculatus</name>
    <dbReference type="NCBI Taxonomy" id="210409"/>
    <lineage>
        <taxon>Eukaryota</taxon>
        <taxon>Metazoa</taxon>
        <taxon>Ecdysozoa</taxon>
        <taxon>Arthropoda</taxon>
        <taxon>Crustacea</taxon>
        <taxon>Multicrustacea</taxon>
        <taxon>Malacostraca</taxon>
        <taxon>Eumalacostraca</taxon>
        <taxon>Eucarida</taxon>
        <taxon>Decapoda</taxon>
        <taxon>Pleocyemata</taxon>
        <taxon>Brachyura</taxon>
        <taxon>Eubrachyura</taxon>
        <taxon>Portunoidea</taxon>
        <taxon>Portunidae</taxon>
        <taxon>Portuninae</taxon>
        <taxon>Portunus</taxon>
    </lineage>
</organism>
<dbReference type="PANTHER" id="PTHR11256">
    <property type="entry name" value="BCL-2 RELATED"/>
    <property type="match status" value="1"/>
</dbReference>
<dbReference type="GO" id="GO:0001836">
    <property type="term" value="P:release of cytochrome c from mitochondria"/>
    <property type="evidence" value="ECO:0007669"/>
    <property type="project" value="TreeGrafter"/>
</dbReference>
<gene>
    <name evidence="6" type="primary">BAX</name>
</gene>
<dbReference type="Gene3D" id="1.10.437.10">
    <property type="entry name" value="Blc2-like"/>
    <property type="match status" value="1"/>
</dbReference>
<dbReference type="AlphaFoldDB" id="A0A4Y6JKT3"/>
<dbReference type="GO" id="GO:0042981">
    <property type="term" value="P:regulation of apoptotic process"/>
    <property type="evidence" value="ECO:0007669"/>
    <property type="project" value="InterPro"/>
</dbReference>
<keyword evidence="4" id="KW-0472">Membrane</keyword>
<dbReference type="InterPro" id="IPR002475">
    <property type="entry name" value="Bcl2-like"/>
</dbReference>
<dbReference type="GO" id="GO:0097192">
    <property type="term" value="P:extrinsic apoptotic signaling pathway in absence of ligand"/>
    <property type="evidence" value="ECO:0007669"/>
    <property type="project" value="TreeGrafter"/>
</dbReference>
<feature type="region of interest" description="Disordered" evidence="3">
    <location>
        <begin position="135"/>
        <end position="284"/>
    </location>
</feature>
<feature type="region of interest" description="Disordered" evidence="3">
    <location>
        <begin position="1"/>
        <end position="63"/>
    </location>
</feature>
<feature type="compositionally biased region" description="Polar residues" evidence="3">
    <location>
        <begin position="135"/>
        <end position="144"/>
    </location>
</feature>
<evidence type="ECO:0000256" key="1">
    <source>
        <dbReference type="ARBA" id="ARBA00009458"/>
    </source>
</evidence>
<proteinExistence type="evidence at transcript level"/>
<feature type="compositionally biased region" description="Polar residues" evidence="3">
    <location>
        <begin position="152"/>
        <end position="179"/>
    </location>
</feature>
<keyword evidence="4" id="KW-1133">Transmembrane helix</keyword>
<evidence type="ECO:0000256" key="3">
    <source>
        <dbReference type="SAM" id="MobiDB-lite"/>
    </source>
</evidence>
<protein>
    <submittedName>
        <fullName evidence="6">Bcl-2-associated X protein</fullName>
    </submittedName>
</protein>
<keyword evidence="2" id="KW-0053">Apoptosis</keyword>
<dbReference type="GO" id="GO:0008630">
    <property type="term" value="P:intrinsic apoptotic signaling pathway in response to DNA damage"/>
    <property type="evidence" value="ECO:0007669"/>
    <property type="project" value="TreeGrafter"/>
</dbReference>
<dbReference type="EMBL" id="MK287993">
    <property type="protein sequence ID" value="QDF82319.1"/>
    <property type="molecule type" value="mRNA"/>
</dbReference>
<feature type="compositionally biased region" description="Polar residues" evidence="3">
    <location>
        <begin position="1"/>
        <end position="26"/>
    </location>
</feature>
<reference evidence="6" key="1">
    <citation type="submission" date="2018-12" db="EMBL/GenBank/DDBJ databases">
        <authorList>
            <person name="Zhang Y."/>
        </authorList>
    </citation>
    <scope>NUCLEOTIDE SEQUENCE</scope>
    <source>
        <tissue evidence="6">Hepatopancreas</tissue>
    </source>
</reference>
<sequence length="503" mass="56299">MTNGSIESKSESNVWPSDDSAPTQPSSRHHQEPSTPGDFNDNSQDASYLPPLLHRRPSSPVSVAELQERAVQDSQNNNVDENSNDRHYDQYATAAAAYPSWETSFQSTYPGQEASHFPYTDQEYSSRPAFLIQGTSCPSYSSRETSSHLNRETSSQPSRETSQTYSNLQSESFQPNREATPNPYCAQDASSQHSSLHSCWGTTSRPDQSVRPRVRQPPQHSRDESDHVSLARRPTITRRDSESSGSNWQHGGAKHRRNHSEGTRYPPLPNLNCPTNESGELPQHLPGYGIGSHDPHNSQGLVSLTARGGGYNSHLPVALQSDERVTQEAEELLTTFTSETLRNNRLEVPPWLVAVPSPHMVRAGRELRLLADAFACTAERRKVRHMAESVNLSCIEMDDFFHLCTELFYDGITRERIVALFTFVGDVAVHQVRIKGEELIHRLIRWSLKYLVEHVCRWVQEAGGWVAVLTCGANFLYRCAVFVFCVCGSVAAGLFIYKTLKNG</sequence>
<evidence type="ECO:0000259" key="5">
    <source>
        <dbReference type="SMART" id="SM00337"/>
    </source>
</evidence>
<accession>A0A4Y6JKT3</accession>
<evidence type="ECO:0000256" key="2">
    <source>
        <dbReference type="ARBA" id="ARBA00022703"/>
    </source>
</evidence>
<keyword evidence="4" id="KW-0812">Transmembrane</keyword>
<feature type="domain" description="Bcl-2 Bcl-2 homology region 1-3" evidence="5">
    <location>
        <begin position="367"/>
        <end position="465"/>
    </location>
</feature>
<dbReference type="SMART" id="SM00337">
    <property type="entry name" value="BCL"/>
    <property type="match status" value="1"/>
</dbReference>
<dbReference type="OrthoDB" id="6080198at2759"/>
<dbReference type="Pfam" id="PF00452">
    <property type="entry name" value="Bcl-2"/>
    <property type="match status" value="1"/>
</dbReference>
<comment type="similarity">
    <text evidence="1">Belongs to the Bcl-2 family.</text>
</comment>
<dbReference type="PROSITE" id="PS50062">
    <property type="entry name" value="BCL2_FAMILY"/>
    <property type="match status" value="1"/>
</dbReference>
<name>A0A4Y6JKT3_PORTR</name>
<dbReference type="InterPro" id="IPR036834">
    <property type="entry name" value="Bcl-2-like_sf"/>
</dbReference>
<dbReference type="PANTHER" id="PTHR11256:SF21">
    <property type="entry name" value="BCL-2 BCL-2 HOMOLOGY REGION 1-3 DOMAIN-CONTAINING PROTEIN"/>
    <property type="match status" value="1"/>
</dbReference>
<dbReference type="GO" id="GO:0005741">
    <property type="term" value="C:mitochondrial outer membrane"/>
    <property type="evidence" value="ECO:0007669"/>
    <property type="project" value="TreeGrafter"/>
</dbReference>
<feature type="compositionally biased region" description="Polar residues" evidence="3">
    <location>
        <begin position="188"/>
        <end position="207"/>
    </location>
</feature>